<dbReference type="CDD" id="cd03233">
    <property type="entry name" value="ABCG_PDR_domain1"/>
    <property type="match status" value="1"/>
</dbReference>
<feature type="domain" description="ABC transporter" evidence="12">
    <location>
        <begin position="167"/>
        <end position="440"/>
    </location>
</feature>
<organism evidence="13 14">
    <name type="scientific">Gossypium barbadense</name>
    <name type="common">Sea Island cotton</name>
    <name type="synonym">Hibiscus barbadensis</name>
    <dbReference type="NCBI Taxonomy" id="3634"/>
    <lineage>
        <taxon>Eukaryota</taxon>
        <taxon>Viridiplantae</taxon>
        <taxon>Streptophyta</taxon>
        <taxon>Embryophyta</taxon>
        <taxon>Tracheophyta</taxon>
        <taxon>Spermatophyta</taxon>
        <taxon>Magnoliopsida</taxon>
        <taxon>eudicotyledons</taxon>
        <taxon>Gunneridae</taxon>
        <taxon>Pentapetalae</taxon>
        <taxon>rosids</taxon>
        <taxon>malvids</taxon>
        <taxon>Malvales</taxon>
        <taxon>Malvaceae</taxon>
        <taxon>Malvoideae</taxon>
        <taxon>Gossypium</taxon>
    </lineage>
</organism>
<keyword evidence="5" id="KW-0677">Repeat</keyword>
<dbReference type="Proteomes" id="UP000327439">
    <property type="component" value="Chromosome D09"/>
</dbReference>
<gene>
    <name evidence="13" type="ORF">ES319_D09G154300v1</name>
</gene>
<dbReference type="InterPro" id="IPR034001">
    <property type="entry name" value="ABCG_PDR_1"/>
</dbReference>
<evidence type="ECO:0000256" key="9">
    <source>
        <dbReference type="ARBA" id="ARBA00023136"/>
    </source>
</evidence>
<feature type="transmembrane region" description="Helical" evidence="11">
    <location>
        <begin position="1223"/>
        <end position="1251"/>
    </location>
</feature>
<evidence type="ECO:0000256" key="5">
    <source>
        <dbReference type="ARBA" id="ARBA00022737"/>
    </source>
</evidence>
<dbReference type="CDD" id="cd03232">
    <property type="entry name" value="ABCG_PDR_domain2"/>
    <property type="match status" value="1"/>
</dbReference>
<keyword evidence="7" id="KW-0067">ATP-binding</keyword>
<comment type="similarity">
    <text evidence="2">Belongs to the ABC transporter superfamily. ABCG family. PDR (TC 3.A.1.205) subfamily.</text>
</comment>
<dbReference type="EMBL" id="CM018223">
    <property type="protein sequence ID" value="KAB2013397.1"/>
    <property type="molecule type" value="Genomic_DNA"/>
</dbReference>
<dbReference type="InterPro" id="IPR027417">
    <property type="entry name" value="P-loop_NTPase"/>
</dbReference>
<dbReference type="SUPFAM" id="SSF52540">
    <property type="entry name" value="P-loop containing nucleoside triphosphate hydrolases"/>
    <property type="match status" value="2"/>
</dbReference>
<dbReference type="GO" id="GO:0140359">
    <property type="term" value="F:ABC-type transporter activity"/>
    <property type="evidence" value="ECO:0007669"/>
    <property type="project" value="InterPro"/>
</dbReference>
<dbReference type="InterPro" id="IPR003593">
    <property type="entry name" value="AAA+_ATPase"/>
</dbReference>
<feature type="domain" description="ABC transporter" evidence="12">
    <location>
        <begin position="847"/>
        <end position="1100"/>
    </location>
</feature>
<reference evidence="14" key="1">
    <citation type="journal article" date="2020" name="Nat. Genet.">
        <title>Genomic diversifications of five Gossypium allopolyploid species and their impact on cotton improvement.</title>
        <authorList>
            <person name="Chen Z.J."/>
            <person name="Sreedasyam A."/>
            <person name="Ando A."/>
            <person name="Song Q."/>
            <person name="De Santiago L.M."/>
            <person name="Hulse-Kemp A.M."/>
            <person name="Ding M."/>
            <person name="Ye W."/>
            <person name="Kirkbride R.C."/>
            <person name="Jenkins J."/>
            <person name="Plott C."/>
            <person name="Lovell J."/>
            <person name="Lin Y.M."/>
            <person name="Vaughn R."/>
            <person name="Liu B."/>
            <person name="Simpson S."/>
            <person name="Scheffler B.E."/>
            <person name="Wen L."/>
            <person name="Saski C.A."/>
            <person name="Grover C.E."/>
            <person name="Hu G."/>
            <person name="Conover J.L."/>
            <person name="Carlson J.W."/>
            <person name="Shu S."/>
            <person name="Boston L.B."/>
            <person name="Williams M."/>
            <person name="Peterson D.G."/>
            <person name="McGee K."/>
            <person name="Jones D.C."/>
            <person name="Wendel J.F."/>
            <person name="Stelly D.M."/>
            <person name="Grimwood J."/>
            <person name="Schmutz J."/>
        </authorList>
    </citation>
    <scope>NUCLEOTIDE SEQUENCE [LARGE SCALE GENOMIC DNA]</scope>
    <source>
        <strain evidence="14">cv. 3-79</strain>
    </source>
</reference>
<keyword evidence="4 11" id="KW-0812">Transmembrane</keyword>
<keyword evidence="9 11" id="KW-0472">Membrane</keyword>
<feature type="transmembrane region" description="Helical" evidence="11">
    <location>
        <begin position="681"/>
        <end position="702"/>
    </location>
</feature>
<dbReference type="InterPro" id="IPR003439">
    <property type="entry name" value="ABC_transporter-like_ATP-bd"/>
</dbReference>
<dbReference type="InterPro" id="IPR013525">
    <property type="entry name" value="ABC2_TM"/>
</dbReference>
<dbReference type="GO" id="GO:0005524">
    <property type="term" value="F:ATP binding"/>
    <property type="evidence" value="ECO:0007669"/>
    <property type="project" value="UniProtKB-KW"/>
</dbReference>
<evidence type="ECO:0000256" key="2">
    <source>
        <dbReference type="ARBA" id="ARBA00006012"/>
    </source>
</evidence>
<dbReference type="InterPro" id="IPR013581">
    <property type="entry name" value="PDR_assoc"/>
</dbReference>
<evidence type="ECO:0000256" key="10">
    <source>
        <dbReference type="SAM" id="MobiDB-lite"/>
    </source>
</evidence>
<dbReference type="PANTHER" id="PTHR48040">
    <property type="entry name" value="PLEIOTROPIC DRUG RESISTANCE PROTEIN 1-LIKE ISOFORM X1"/>
    <property type="match status" value="1"/>
</dbReference>
<feature type="transmembrane region" description="Helical" evidence="11">
    <location>
        <begin position="536"/>
        <end position="557"/>
    </location>
</feature>
<dbReference type="Pfam" id="PF14510">
    <property type="entry name" value="ABC_trans_N"/>
    <property type="match status" value="1"/>
</dbReference>
<dbReference type="Pfam" id="PF08370">
    <property type="entry name" value="PDR_assoc"/>
    <property type="match status" value="1"/>
</dbReference>
<feature type="transmembrane region" description="Helical" evidence="11">
    <location>
        <begin position="1193"/>
        <end position="1211"/>
    </location>
</feature>
<evidence type="ECO:0000259" key="12">
    <source>
        <dbReference type="PROSITE" id="PS50893"/>
    </source>
</evidence>
<evidence type="ECO:0000313" key="14">
    <source>
        <dbReference type="Proteomes" id="UP000327439"/>
    </source>
</evidence>
<evidence type="ECO:0000256" key="8">
    <source>
        <dbReference type="ARBA" id="ARBA00022989"/>
    </source>
</evidence>
<evidence type="ECO:0000256" key="4">
    <source>
        <dbReference type="ARBA" id="ARBA00022692"/>
    </source>
</evidence>
<name>A0A5J5Q5E0_GOSBA</name>
<keyword evidence="14" id="KW-1185">Reference proteome</keyword>
<feature type="transmembrane region" description="Helical" evidence="11">
    <location>
        <begin position="572"/>
        <end position="595"/>
    </location>
</feature>
<dbReference type="OrthoDB" id="66620at2759"/>
<dbReference type="GO" id="GO:0016887">
    <property type="term" value="F:ATP hydrolysis activity"/>
    <property type="evidence" value="ECO:0007669"/>
    <property type="project" value="InterPro"/>
</dbReference>
<protein>
    <recommendedName>
        <fullName evidence="12">ABC transporter domain-containing protein</fullName>
    </recommendedName>
</protein>
<feature type="transmembrane region" description="Helical" evidence="11">
    <location>
        <begin position="655"/>
        <end position="675"/>
    </location>
</feature>
<evidence type="ECO:0000313" key="13">
    <source>
        <dbReference type="EMBL" id="KAB2013397.1"/>
    </source>
</evidence>
<keyword evidence="6" id="KW-0547">Nucleotide-binding</keyword>
<feature type="region of interest" description="Disordered" evidence="10">
    <location>
        <begin position="811"/>
        <end position="830"/>
    </location>
</feature>
<feature type="transmembrane region" description="Helical" evidence="11">
    <location>
        <begin position="765"/>
        <end position="792"/>
    </location>
</feature>
<keyword evidence="3" id="KW-0813">Transport</keyword>
<dbReference type="InterPro" id="IPR029481">
    <property type="entry name" value="ABC_trans_N"/>
</dbReference>
<dbReference type="InterPro" id="IPR034003">
    <property type="entry name" value="ABCG_PDR_2"/>
</dbReference>
<evidence type="ECO:0000256" key="3">
    <source>
        <dbReference type="ARBA" id="ARBA00022448"/>
    </source>
</evidence>
<evidence type="ECO:0000256" key="7">
    <source>
        <dbReference type="ARBA" id="ARBA00022840"/>
    </source>
</evidence>
<dbReference type="FunFam" id="3.40.50.300:FF:000059">
    <property type="entry name" value="ABC transporter G family member 40"/>
    <property type="match status" value="1"/>
</dbReference>
<sequence>MASALAGDDLLARSMSSGRSYRSWTSASFREVWQAPPEAFGRSGRQDEEEEELRWAAIERLPTYDRLRKGMLTQILDNGKVVHHEVDVAKLGMQAKKQLMASMLKVVEEDNEKFLRRLRDRTDRVGIEIPTIEVRFQHLEVEGDVYVGSRALPTLLNVTLNTIESILGLLRLAPSKKRKNQILKDVSGIVKPSRMTLLLGPPGAGKTTLLMALAGKLDRDLRSSGKVTYCGHDLNEFVPQRTCAYISQHDLHYGEMTVRETLDFSGRCLGVGTRYEMLSELSRREKEVGIKPDPEIDAFMKATAVAGQETSLVTDYILKILGLDICADIMVGDDMRRGISGGQKKRVTTGEMLVGPAKALFMDEISTGLDSSTTFQICKFMRQMVHTMDVTMIISLLQPAPETFDLFDDVIVLSEGQIVYQGPRESVLDFFEFMGFKCPERKGIADFLQEVTSKKDQQQYWFQKSLPYGYVSVSDFVNGFSCFRIGQQLSMDLKVPYDKTSTHPAALVTKKYGISNWELFKACFAREWLLMKRNSFVYIFKTVQITIMSLIALTVFLRTEMPVGSLENGQKFFGALFFSLINVMFNGTAELAMTVFKLPVFYKQRDLLFYPAWGFGLPIWLLRIPLSLMESGIWIALTYYTIGFAPAASRFFRQFLAFFGIHQMALSLFRFIAAIGRTEVVANTFGTFTLLLVFVLGGFIIAKNDIEPWMIWGYYVSPMMYGQNAIVMNEFLDERWNANNTDPRIDAPTVGKVLLKTRGFFTEEYWFWICVGALFAFSLVFNILFIGALTFLNPLGGSKAVVVNEDEKKTKNPYSGGRIPEGIHMKARNSSNNPRKGMVLPFQPLSVAFNHVNYYVDMPAEMKTQGIEVDRLQLLRDVRGAFRPGILTALVGVSGAGKTTLMDVLAGRKTGGYIEGHISISGYTKNQATFARVSGYCEQNDIHSPHVTVYESLLYSAWLRLASDTDTSTRKMFVEEVMELVELKPLRNALVGLPGIEGLSTEQRKRLTIAVELVANPSIIFMDEPTSGLDARAAAIVMRTVRNTVDTGRTVVCTIHQPSIDIFEAFDELLLMKRGGQVIYSGPLGRHSHKLIEYFEAVEGVPKIRDGYNPATWMLEVSAPSVEAQLDVDFADIYANSSLYRMNQELIKELSAPAPGTKDLFFPTQYSQPFLTQCKACFWKQHWSYWRNPQYNAIRFFMTTVIGILFGIIFWNKGQRISRQQDLMNLLGAMYSAVLFLGATNAAAVQSVVAIERTVFYRERAAGMYSELPYAFAQVAIEIIYTAIQTLIYTLLIYSMLGFEWTPVKFLWFYYYILTCFIYFTLYGMMVVALTPANPNMVEVVLLGISSGLDTIWPCDVSSG</sequence>
<dbReference type="Gene3D" id="3.40.50.300">
    <property type="entry name" value="P-loop containing nucleotide triphosphate hydrolases"/>
    <property type="match status" value="2"/>
</dbReference>
<proteinExistence type="inferred from homology"/>
<dbReference type="PANTHER" id="PTHR48040:SF42">
    <property type="entry name" value="ABC TRANSPORTER DOMAIN-CONTAINING PROTEIN"/>
    <property type="match status" value="1"/>
</dbReference>
<dbReference type="Pfam" id="PF00005">
    <property type="entry name" value="ABC_tran"/>
    <property type="match status" value="2"/>
</dbReference>
<evidence type="ECO:0000256" key="6">
    <source>
        <dbReference type="ARBA" id="ARBA00022741"/>
    </source>
</evidence>
<dbReference type="InterPro" id="IPR043926">
    <property type="entry name" value="ABCG_dom"/>
</dbReference>
<dbReference type="FunFam" id="3.40.50.300:FF:000179">
    <property type="entry name" value="ABC transporter G family member 34"/>
    <property type="match status" value="1"/>
</dbReference>
<dbReference type="PROSITE" id="PS50893">
    <property type="entry name" value="ABC_TRANSPORTER_2"/>
    <property type="match status" value="2"/>
</dbReference>
<dbReference type="Pfam" id="PF01061">
    <property type="entry name" value="ABC2_membrane"/>
    <property type="match status" value="2"/>
</dbReference>
<dbReference type="GO" id="GO:0016020">
    <property type="term" value="C:membrane"/>
    <property type="evidence" value="ECO:0007669"/>
    <property type="project" value="UniProtKB-SubCell"/>
</dbReference>
<evidence type="ECO:0000256" key="1">
    <source>
        <dbReference type="ARBA" id="ARBA00004141"/>
    </source>
</evidence>
<dbReference type="SMART" id="SM00382">
    <property type="entry name" value="AAA"/>
    <property type="match status" value="2"/>
</dbReference>
<feature type="transmembrane region" description="Helical" evidence="11">
    <location>
        <begin position="1271"/>
        <end position="1297"/>
    </location>
</feature>
<keyword evidence="8 11" id="KW-1133">Transmembrane helix</keyword>
<evidence type="ECO:0000256" key="11">
    <source>
        <dbReference type="SAM" id="Phobius"/>
    </source>
</evidence>
<dbReference type="Pfam" id="PF19055">
    <property type="entry name" value="ABC2_membrane_7"/>
    <property type="match status" value="1"/>
</dbReference>
<feature type="transmembrane region" description="Helical" evidence="11">
    <location>
        <begin position="1309"/>
        <end position="1330"/>
    </location>
</feature>
<accession>A0A5J5Q5E0</accession>
<comment type="subcellular location">
    <subcellularLocation>
        <location evidence="1">Membrane</location>
        <topology evidence="1">Multi-pass membrane protein</topology>
    </subcellularLocation>
</comment>